<comment type="similarity">
    <text evidence="1">Belongs to the N-acetylmuramoyl-L-alanine amidase 2 family.</text>
</comment>
<reference evidence="4" key="1">
    <citation type="submission" date="2022-06" db="EMBL/GenBank/DDBJ databases">
        <title>Draft genome sequence of Streptomyces sp. RB6PN25 isolated from peat swamp forest in Thailand.</title>
        <authorList>
            <person name="Duangmal K."/>
            <person name="Klaysubun C."/>
        </authorList>
    </citation>
    <scope>NUCLEOTIDE SEQUENCE</scope>
    <source>
        <strain evidence="4">RB6PN25</strain>
    </source>
</reference>
<evidence type="ECO:0000313" key="5">
    <source>
        <dbReference type="Proteomes" id="UP001057702"/>
    </source>
</evidence>
<dbReference type="Proteomes" id="UP001057702">
    <property type="component" value="Unassembled WGS sequence"/>
</dbReference>
<dbReference type="SUPFAM" id="SSF55846">
    <property type="entry name" value="N-acetylmuramoyl-L-alanine amidase-like"/>
    <property type="match status" value="1"/>
</dbReference>
<comment type="caution">
    <text evidence="4">The sequence shown here is derived from an EMBL/GenBank/DDBJ whole genome shotgun (WGS) entry which is preliminary data.</text>
</comment>
<sequence length="252" mass="27791">MGVPRDQWQAGPAPRHLPPAHYAPTVQAVIIHQSESGNDYRWRDVPEIIGNIYSDHVYRRGWDDIGYNFLVDKEGTLYEGRRGGIDRPVIGAHTSGFNIATVGIAAIGTYRAGAAVPEPMLNGDRPPRQSGPHLHRCRQPLPQGRPRERRRDLGLPRRRLHRLPRPGAVRAAPAHPCDGSPPPGPHPFGGCRNPHLLRCGVLPAVRASLPACFTAFFKKARVAPFRFGLHSPMTSPVPTPRAANRFVVTCRT</sequence>
<gene>
    <name evidence="4" type="ORF">NGB36_25600</name>
</gene>
<evidence type="ECO:0000259" key="3">
    <source>
        <dbReference type="SMART" id="SM00701"/>
    </source>
</evidence>
<feature type="domain" description="Peptidoglycan recognition protein family" evidence="3">
    <location>
        <begin position="3"/>
        <end position="148"/>
    </location>
</feature>
<dbReference type="InterPro" id="IPR002502">
    <property type="entry name" value="Amidase_domain"/>
</dbReference>
<accession>A0ABT1Q537</accession>
<proteinExistence type="inferred from homology"/>
<dbReference type="EMBL" id="JANFNG010000027">
    <property type="protein sequence ID" value="MCQ4083872.1"/>
    <property type="molecule type" value="Genomic_DNA"/>
</dbReference>
<dbReference type="Pfam" id="PF01510">
    <property type="entry name" value="Amidase_2"/>
    <property type="match status" value="1"/>
</dbReference>
<dbReference type="CDD" id="cd06583">
    <property type="entry name" value="PGRP"/>
    <property type="match status" value="1"/>
</dbReference>
<dbReference type="InterPro" id="IPR036505">
    <property type="entry name" value="Amidase/PGRP_sf"/>
</dbReference>
<dbReference type="PANTHER" id="PTHR11022">
    <property type="entry name" value="PEPTIDOGLYCAN RECOGNITION PROTEIN"/>
    <property type="match status" value="1"/>
</dbReference>
<evidence type="ECO:0000256" key="2">
    <source>
        <dbReference type="SAM" id="MobiDB-lite"/>
    </source>
</evidence>
<evidence type="ECO:0000313" key="4">
    <source>
        <dbReference type="EMBL" id="MCQ4083872.1"/>
    </source>
</evidence>
<dbReference type="EC" id="3.5.1.28" evidence="4"/>
<dbReference type="PANTHER" id="PTHR11022:SF41">
    <property type="entry name" value="PEPTIDOGLYCAN-RECOGNITION PROTEIN LC-RELATED"/>
    <property type="match status" value="1"/>
</dbReference>
<organism evidence="4 5">
    <name type="scientific">Streptomyces humicola</name>
    <dbReference type="NCBI Taxonomy" id="2953240"/>
    <lineage>
        <taxon>Bacteria</taxon>
        <taxon>Bacillati</taxon>
        <taxon>Actinomycetota</taxon>
        <taxon>Actinomycetes</taxon>
        <taxon>Kitasatosporales</taxon>
        <taxon>Streptomycetaceae</taxon>
        <taxon>Streptomyces</taxon>
    </lineage>
</organism>
<protein>
    <submittedName>
        <fullName evidence="4">N-acetylmuramoyl-L-alanine amidase</fullName>
        <ecNumber evidence="4">3.5.1.28</ecNumber>
    </submittedName>
</protein>
<name>A0ABT1Q537_9ACTN</name>
<dbReference type="GO" id="GO:0008745">
    <property type="term" value="F:N-acetylmuramoyl-L-alanine amidase activity"/>
    <property type="evidence" value="ECO:0007669"/>
    <property type="project" value="UniProtKB-EC"/>
</dbReference>
<dbReference type="InterPro" id="IPR015510">
    <property type="entry name" value="PGRP"/>
</dbReference>
<evidence type="ECO:0000256" key="1">
    <source>
        <dbReference type="ARBA" id="ARBA00007553"/>
    </source>
</evidence>
<dbReference type="Gene3D" id="3.40.80.10">
    <property type="entry name" value="Peptidoglycan recognition protein-like"/>
    <property type="match status" value="1"/>
</dbReference>
<dbReference type="SMART" id="SM00701">
    <property type="entry name" value="PGRP"/>
    <property type="match status" value="1"/>
</dbReference>
<dbReference type="InterPro" id="IPR006619">
    <property type="entry name" value="PGRP_domain_met/bac"/>
</dbReference>
<keyword evidence="4" id="KW-0378">Hydrolase</keyword>
<keyword evidence="5" id="KW-1185">Reference proteome</keyword>
<feature type="compositionally biased region" description="Basic and acidic residues" evidence="2">
    <location>
        <begin position="145"/>
        <end position="155"/>
    </location>
</feature>
<feature type="region of interest" description="Disordered" evidence="2">
    <location>
        <begin position="118"/>
        <end position="181"/>
    </location>
</feature>